<dbReference type="EMBL" id="JAULSW010000005">
    <property type="protein sequence ID" value="KAK3381300.1"/>
    <property type="molecule type" value="Genomic_DNA"/>
</dbReference>
<feature type="region of interest" description="Disordered" evidence="1">
    <location>
        <begin position="85"/>
        <end position="124"/>
    </location>
</feature>
<reference evidence="2" key="1">
    <citation type="journal article" date="2023" name="Mol. Phylogenet. Evol.">
        <title>Genome-scale phylogeny and comparative genomics of the fungal order Sordariales.</title>
        <authorList>
            <person name="Hensen N."/>
            <person name="Bonometti L."/>
            <person name="Westerberg I."/>
            <person name="Brannstrom I.O."/>
            <person name="Guillou S."/>
            <person name="Cros-Aarteil S."/>
            <person name="Calhoun S."/>
            <person name="Haridas S."/>
            <person name="Kuo A."/>
            <person name="Mondo S."/>
            <person name="Pangilinan J."/>
            <person name="Riley R."/>
            <person name="LaButti K."/>
            <person name="Andreopoulos B."/>
            <person name="Lipzen A."/>
            <person name="Chen C."/>
            <person name="Yan M."/>
            <person name="Daum C."/>
            <person name="Ng V."/>
            <person name="Clum A."/>
            <person name="Steindorff A."/>
            <person name="Ohm R.A."/>
            <person name="Martin F."/>
            <person name="Silar P."/>
            <person name="Natvig D.O."/>
            <person name="Lalanne C."/>
            <person name="Gautier V."/>
            <person name="Ament-Velasquez S.L."/>
            <person name="Kruys A."/>
            <person name="Hutchinson M.I."/>
            <person name="Powell A.J."/>
            <person name="Barry K."/>
            <person name="Miller A.N."/>
            <person name="Grigoriev I.V."/>
            <person name="Debuchy R."/>
            <person name="Gladieux P."/>
            <person name="Hiltunen Thoren M."/>
            <person name="Johannesson H."/>
        </authorList>
    </citation>
    <scope>NUCLEOTIDE SEQUENCE</scope>
    <source>
        <strain evidence="2">CBS 232.78</strain>
    </source>
</reference>
<dbReference type="AlphaFoldDB" id="A0AAE0NGZ7"/>
<dbReference type="CDD" id="cd21456">
    <property type="entry name" value="DLC-like_SpDlc1-like"/>
    <property type="match status" value="1"/>
</dbReference>
<organism evidence="2 3">
    <name type="scientific">Podospora didyma</name>
    <dbReference type="NCBI Taxonomy" id="330526"/>
    <lineage>
        <taxon>Eukaryota</taxon>
        <taxon>Fungi</taxon>
        <taxon>Dikarya</taxon>
        <taxon>Ascomycota</taxon>
        <taxon>Pezizomycotina</taxon>
        <taxon>Sordariomycetes</taxon>
        <taxon>Sordariomycetidae</taxon>
        <taxon>Sordariales</taxon>
        <taxon>Podosporaceae</taxon>
        <taxon>Podospora</taxon>
    </lineage>
</organism>
<comment type="caution">
    <text evidence="2">The sequence shown here is derived from an EMBL/GenBank/DDBJ whole genome shotgun (WGS) entry which is preliminary data.</text>
</comment>
<dbReference type="PANTHER" id="PTHR21255:SF4">
    <property type="entry name" value="DYNEIN LIGHT CHAIN TCTEX-TYPE"/>
    <property type="match status" value="1"/>
</dbReference>
<proteinExistence type="predicted"/>
<evidence type="ECO:0000313" key="2">
    <source>
        <dbReference type="EMBL" id="KAK3381300.1"/>
    </source>
</evidence>
<sequence length="154" mass="16584">MASETNSPIPLKRLEQIATDVCNSALASAEYYDHPKTAEWNGIIIQKMLKAVIAEATQEGASSPTYKFAVNSTIVQHVVPNAQLNKSTGTSTAKAEDDSLTTTPPAKKGQAGRRGMQSSTGGYWNEKTDGMWSFKYDGGDKGLDAVIMLIWIAV</sequence>
<dbReference type="GO" id="GO:0005868">
    <property type="term" value="C:cytoplasmic dynein complex"/>
    <property type="evidence" value="ECO:0007669"/>
    <property type="project" value="TreeGrafter"/>
</dbReference>
<protein>
    <submittedName>
        <fullName evidence="2">Tctex-1</fullName>
    </submittedName>
</protein>
<dbReference type="GO" id="GO:0007018">
    <property type="term" value="P:microtubule-based movement"/>
    <property type="evidence" value="ECO:0007669"/>
    <property type="project" value="TreeGrafter"/>
</dbReference>
<dbReference type="PANTHER" id="PTHR21255">
    <property type="entry name" value="T-COMPLEX-ASSOCIATED-TESTIS-EXPRESSED 1/ DYNEIN LIGHT CHAIN"/>
    <property type="match status" value="1"/>
</dbReference>
<gene>
    <name evidence="2" type="ORF">B0H63DRAFT_199416</name>
</gene>
<dbReference type="Proteomes" id="UP001285441">
    <property type="component" value="Unassembled WGS sequence"/>
</dbReference>
<keyword evidence="3" id="KW-1185">Reference proteome</keyword>
<dbReference type="InterPro" id="IPR038586">
    <property type="entry name" value="Tctex-1-like_sf"/>
</dbReference>
<dbReference type="Gene3D" id="3.30.1140.40">
    <property type="entry name" value="Tctex-1"/>
    <property type="match status" value="1"/>
</dbReference>
<reference evidence="2" key="2">
    <citation type="submission" date="2023-06" db="EMBL/GenBank/DDBJ databases">
        <authorList>
            <consortium name="Lawrence Berkeley National Laboratory"/>
            <person name="Haridas S."/>
            <person name="Hensen N."/>
            <person name="Bonometti L."/>
            <person name="Westerberg I."/>
            <person name="Brannstrom I.O."/>
            <person name="Guillou S."/>
            <person name="Cros-Aarteil S."/>
            <person name="Calhoun S."/>
            <person name="Kuo A."/>
            <person name="Mondo S."/>
            <person name="Pangilinan J."/>
            <person name="Riley R."/>
            <person name="LaButti K."/>
            <person name="Andreopoulos B."/>
            <person name="Lipzen A."/>
            <person name="Chen C."/>
            <person name="Yanf M."/>
            <person name="Daum C."/>
            <person name="Ng V."/>
            <person name="Clum A."/>
            <person name="Steindorff A."/>
            <person name="Ohm R."/>
            <person name="Martin F."/>
            <person name="Silar P."/>
            <person name="Natvig D."/>
            <person name="Lalanne C."/>
            <person name="Gautier V."/>
            <person name="Ament-velasquez S.L."/>
            <person name="Kruys A."/>
            <person name="Hutchinson M.I."/>
            <person name="Powell A.J."/>
            <person name="Barry K."/>
            <person name="Miller A.N."/>
            <person name="Grigoriev I.V."/>
            <person name="Debuchy R."/>
            <person name="Gladieux P."/>
            <person name="Thoren M.H."/>
            <person name="Johannesson H."/>
        </authorList>
    </citation>
    <scope>NUCLEOTIDE SEQUENCE</scope>
    <source>
        <strain evidence="2">CBS 232.78</strain>
    </source>
</reference>
<evidence type="ECO:0000313" key="3">
    <source>
        <dbReference type="Proteomes" id="UP001285441"/>
    </source>
</evidence>
<dbReference type="InterPro" id="IPR005334">
    <property type="entry name" value="Tctex-1-like"/>
</dbReference>
<dbReference type="GO" id="GO:0045505">
    <property type="term" value="F:dynein intermediate chain binding"/>
    <property type="evidence" value="ECO:0007669"/>
    <property type="project" value="TreeGrafter"/>
</dbReference>
<evidence type="ECO:0000256" key="1">
    <source>
        <dbReference type="SAM" id="MobiDB-lite"/>
    </source>
</evidence>
<dbReference type="GO" id="GO:0005737">
    <property type="term" value="C:cytoplasm"/>
    <property type="evidence" value="ECO:0007669"/>
    <property type="project" value="TreeGrafter"/>
</dbReference>
<dbReference type="Pfam" id="PF03645">
    <property type="entry name" value="Tctex-1"/>
    <property type="match status" value="1"/>
</dbReference>
<name>A0AAE0NGZ7_9PEZI</name>
<accession>A0AAE0NGZ7</accession>